<dbReference type="EMBL" id="GBXM01102434">
    <property type="protein sequence ID" value="JAH06143.1"/>
    <property type="molecule type" value="Transcribed_RNA"/>
</dbReference>
<accession>A0A0E9PQK3</accession>
<evidence type="ECO:0000313" key="1">
    <source>
        <dbReference type="EMBL" id="JAH06143.1"/>
    </source>
</evidence>
<organism evidence="1">
    <name type="scientific">Anguilla anguilla</name>
    <name type="common">European freshwater eel</name>
    <name type="synonym">Muraena anguilla</name>
    <dbReference type="NCBI Taxonomy" id="7936"/>
    <lineage>
        <taxon>Eukaryota</taxon>
        <taxon>Metazoa</taxon>
        <taxon>Chordata</taxon>
        <taxon>Craniata</taxon>
        <taxon>Vertebrata</taxon>
        <taxon>Euteleostomi</taxon>
        <taxon>Actinopterygii</taxon>
        <taxon>Neopterygii</taxon>
        <taxon>Teleostei</taxon>
        <taxon>Anguilliformes</taxon>
        <taxon>Anguillidae</taxon>
        <taxon>Anguilla</taxon>
    </lineage>
</organism>
<reference evidence="1" key="1">
    <citation type="submission" date="2014-11" db="EMBL/GenBank/DDBJ databases">
        <authorList>
            <person name="Amaro Gonzalez C."/>
        </authorList>
    </citation>
    <scope>NUCLEOTIDE SEQUENCE</scope>
</reference>
<sequence length="54" mass="6189">MIQRNQIRSHLTCIILHQPAYTQGIQYIAILATDHSTNLGLHICNQPRVNLPLR</sequence>
<proteinExistence type="predicted"/>
<reference evidence="1" key="2">
    <citation type="journal article" date="2015" name="Fish Shellfish Immunol.">
        <title>Early steps in the European eel (Anguilla anguilla)-Vibrio vulnificus interaction in the gills: Role of the RtxA13 toxin.</title>
        <authorList>
            <person name="Callol A."/>
            <person name="Pajuelo D."/>
            <person name="Ebbesson L."/>
            <person name="Teles M."/>
            <person name="MacKenzie S."/>
            <person name="Amaro C."/>
        </authorList>
    </citation>
    <scope>NUCLEOTIDE SEQUENCE</scope>
</reference>
<dbReference type="AlphaFoldDB" id="A0A0E9PQK3"/>
<name>A0A0E9PQK3_ANGAN</name>
<protein>
    <submittedName>
        <fullName evidence="1">Uncharacterized protein</fullName>
    </submittedName>
</protein>